<keyword evidence="1" id="KW-1133">Transmembrane helix</keyword>
<reference evidence="2 3" key="1">
    <citation type="submission" date="2017-06" db="EMBL/GenBank/DDBJ databases">
        <title>Genome sequencing of cyanobaciteial culture collection at National Institute for Environmental Studies (NIES).</title>
        <authorList>
            <person name="Hirose Y."/>
            <person name="Shimura Y."/>
            <person name="Fujisawa T."/>
            <person name="Nakamura Y."/>
            <person name="Kawachi M."/>
        </authorList>
    </citation>
    <scope>NUCLEOTIDE SEQUENCE [LARGE SCALE GENOMIC DNA]</scope>
    <source>
        <strain evidence="2 3">NIES-2135</strain>
    </source>
</reference>
<feature type="transmembrane region" description="Helical" evidence="1">
    <location>
        <begin position="86"/>
        <end position="102"/>
    </location>
</feature>
<proteinExistence type="predicted"/>
<gene>
    <name evidence="2" type="ORF">NIES2135_01460</name>
</gene>
<keyword evidence="1" id="KW-0472">Membrane</keyword>
<evidence type="ECO:0000256" key="1">
    <source>
        <dbReference type="SAM" id="Phobius"/>
    </source>
</evidence>
<sequence>MNPYCEQWIADWCQTNGWTDWFRERSSYWAFPPNSVMPVPIPSSVLHAIKAEKGLSQDERFWSLSALVGTGLAAALGFAIASPMPLLIAFVGCAIVFAQLDSEEV</sequence>
<evidence type="ECO:0000313" key="3">
    <source>
        <dbReference type="Proteomes" id="UP000217895"/>
    </source>
</evidence>
<evidence type="ECO:0000313" key="2">
    <source>
        <dbReference type="EMBL" id="BAY53343.1"/>
    </source>
</evidence>
<accession>A0A1Z4J9G2</accession>
<keyword evidence="3" id="KW-1185">Reference proteome</keyword>
<dbReference type="EMBL" id="AP018203">
    <property type="protein sequence ID" value="BAY53343.1"/>
    <property type="molecule type" value="Genomic_DNA"/>
</dbReference>
<dbReference type="Proteomes" id="UP000217895">
    <property type="component" value="Chromosome"/>
</dbReference>
<name>A0A1Z4J9G2_LEPBY</name>
<keyword evidence="1" id="KW-0812">Transmembrane</keyword>
<protein>
    <submittedName>
        <fullName evidence="2">Uncharacterized protein</fullName>
    </submittedName>
</protein>
<dbReference type="AlphaFoldDB" id="A0A1Z4J9G2"/>
<organism evidence="2 3">
    <name type="scientific">Leptolyngbya boryana NIES-2135</name>
    <dbReference type="NCBI Taxonomy" id="1973484"/>
    <lineage>
        <taxon>Bacteria</taxon>
        <taxon>Bacillati</taxon>
        <taxon>Cyanobacteriota</taxon>
        <taxon>Cyanophyceae</taxon>
        <taxon>Leptolyngbyales</taxon>
        <taxon>Leptolyngbyaceae</taxon>
        <taxon>Leptolyngbya group</taxon>
        <taxon>Leptolyngbya</taxon>
    </lineage>
</organism>